<feature type="binding site" evidence="8">
    <location>
        <position position="232"/>
    </location>
    <ligand>
        <name>a divalent metal cation</name>
        <dbReference type="ChEBI" id="CHEBI:60240"/>
        <note>ligand shared between dimeric partners</note>
    </ligand>
</feature>
<evidence type="ECO:0000256" key="5">
    <source>
        <dbReference type="ARBA" id="ARBA00023002"/>
    </source>
</evidence>
<evidence type="ECO:0000256" key="3">
    <source>
        <dbReference type="ARBA" id="ARBA00022723"/>
    </source>
</evidence>
<dbReference type="NCBIfam" id="TIGR00557">
    <property type="entry name" value="pdxA"/>
    <property type="match status" value="1"/>
</dbReference>
<keyword evidence="3 8" id="KW-0479">Metal-binding</keyword>
<evidence type="ECO:0000256" key="7">
    <source>
        <dbReference type="ARBA" id="ARBA00023096"/>
    </source>
</evidence>
<accession>A0ABU8YQF4</accession>
<dbReference type="EC" id="1.1.1.262" evidence="8"/>
<comment type="subunit">
    <text evidence="8">Homodimer.</text>
</comment>
<feature type="binding site" evidence="8">
    <location>
        <position position="322"/>
    </location>
    <ligand>
        <name>substrate</name>
    </ligand>
</feature>
<dbReference type="Pfam" id="PF04166">
    <property type="entry name" value="PdxA"/>
    <property type="match status" value="1"/>
</dbReference>
<comment type="subcellular location">
    <subcellularLocation>
        <location evidence="8">Cytoplasm</location>
    </subcellularLocation>
</comment>
<comment type="pathway">
    <text evidence="8">Cofactor biosynthesis; pyridoxine 5'-phosphate biosynthesis; pyridoxine 5'-phosphate from D-erythrose 4-phosphate: step 4/5.</text>
</comment>
<keyword evidence="2 8" id="KW-0963">Cytoplasm</keyword>
<dbReference type="RefSeq" id="WP_340517482.1">
    <property type="nucleotide sequence ID" value="NZ_JBBLXS010000214.1"/>
</dbReference>
<evidence type="ECO:0000256" key="2">
    <source>
        <dbReference type="ARBA" id="ARBA00022490"/>
    </source>
</evidence>
<evidence type="ECO:0000256" key="6">
    <source>
        <dbReference type="ARBA" id="ARBA00023027"/>
    </source>
</evidence>
<evidence type="ECO:0000256" key="1">
    <source>
        <dbReference type="ARBA" id="ARBA00009464"/>
    </source>
</evidence>
<dbReference type="HAMAP" id="MF_00536">
    <property type="entry name" value="PdxA"/>
    <property type="match status" value="1"/>
</dbReference>
<dbReference type="InterPro" id="IPR005255">
    <property type="entry name" value="PdxA_fam"/>
</dbReference>
<keyword evidence="6 8" id="KW-0520">NAD</keyword>
<evidence type="ECO:0000313" key="9">
    <source>
        <dbReference type="EMBL" id="MEK0186426.1"/>
    </source>
</evidence>
<gene>
    <name evidence="8 9" type="primary">pdxA</name>
    <name evidence="9" type="ORF">WMG39_16445</name>
</gene>
<feature type="binding site" evidence="8">
    <location>
        <position position="313"/>
    </location>
    <ligand>
        <name>substrate</name>
    </ligand>
</feature>
<keyword evidence="7 8" id="KW-0664">Pyridoxine biosynthesis</keyword>
<protein>
    <recommendedName>
        <fullName evidence="8">4-hydroxythreonine-4-phosphate dehydrogenase</fullName>
        <ecNumber evidence="8">1.1.1.262</ecNumber>
    </recommendedName>
    <alternativeName>
        <fullName evidence="8">4-(phosphohydroxy)-L-threonine dehydrogenase</fullName>
    </alternativeName>
</protein>
<comment type="catalytic activity">
    <reaction evidence="8">
        <text>4-(phosphooxy)-L-threonine + NAD(+) = 3-amino-2-oxopropyl phosphate + CO2 + NADH</text>
        <dbReference type="Rhea" id="RHEA:32275"/>
        <dbReference type="ChEBI" id="CHEBI:16526"/>
        <dbReference type="ChEBI" id="CHEBI:57279"/>
        <dbReference type="ChEBI" id="CHEBI:57540"/>
        <dbReference type="ChEBI" id="CHEBI:57945"/>
        <dbReference type="ChEBI" id="CHEBI:58452"/>
        <dbReference type="EC" id="1.1.1.262"/>
    </reaction>
</comment>
<comment type="caution">
    <text evidence="8">Lacks conserved residue(s) required for the propagation of feature annotation.</text>
</comment>
<name>A0ABU8YQF4_9CYAN</name>
<feature type="binding site" evidence="8">
    <location>
        <position position="304"/>
    </location>
    <ligand>
        <name>substrate</name>
    </ligand>
</feature>
<comment type="function">
    <text evidence="8">Catalyzes the NAD(P)-dependent oxidation of 4-(phosphooxy)-L-threonine (HTP) into 2-amino-3-oxo-4-(phosphooxy)butyric acid which spontaneously decarboxylates to form 3-amino-2-oxopropyl phosphate (AHAP).</text>
</comment>
<dbReference type="Proteomes" id="UP001384579">
    <property type="component" value="Unassembled WGS sequence"/>
</dbReference>
<evidence type="ECO:0000256" key="4">
    <source>
        <dbReference type="ARBA" id="ARBA00022857"/>
    </source>
</evidence>
<keyword evidence="4 8" id="KW-0521">NADP</keyword>
<evidence type="ECO:0000313" key="10">
    <source>
        <dbReference type="Proteomes" id="UP001384579"/>
    </source>
</evidence>
<reference evidence="9 10" key="1">
    <citation type="journal article" date="2020" name="Harmful Algae">
        <title>Molecular and morphological characterization of a novel dihydroanatoxin-a producing Microcoleus species (cyanobacteria) from the Russian River, California, USA.</title>
        <authorList>
            <person name="Conklin K.Y."/>
            <person name="Stancheva R."/>
            <person name="Otten T.G."/>
            <person name="Fadness R."/>
            <person name="Boyer G.L."/>
            <person name="Read B."/>
            <person name="Zhang X."/>
            <person name="Sheath R.G."/>
        </authorList>
    </citation>
    <scope>NUCLEOTIDE SEQUENCE [LARGE SCALE GENOMIC DNA]</scope>
    <source>
        <strain evidence="9 10">PTRS2</strain>
    </source>
</reference>
<dbReference type="NCBIfam" id="NF002744">
    <property type="entry name" value="PRK02746.1"/>
    <property type="match status" value="1"/>
</dbReference>
<feature type="binding site" evidence="8">
    <location>
        <position position="187"/>
    </location>
    <ligand>
        <name>a divalent metal cation</name>
        <dbReference type="ChEBI" id="CHEBI:60240"/>
        <note>ligand shared between dimeric partners</note>
    </ligand>
</feature>
<dbReference type="SUPFAM" id="SSF53659">
    <property type="entry name" value="Isocitrate/Isopropylmalate dehydrogenase-like"/>
    <property type="match status" value="1"/>
</dbReference>
<dbReference type="InterPro" id="IPR037510">
    <property type="entry name" value="PdxA"/>
</dbReference>
<proteinExistence type="inferred from homology"/>
<comment type="miscellaneous">
    <text evidence="8">The active site is located at the dimer interface.</text>
</comment>
<keyword evidence="10" id="KW-1185">Reference proteome</keyword>
<evidence type="ECO:0000256" key="8">
    <source>
        <dbReference type="HAMAP-Rule" id="MF_00536"/>
    </source>
</evidence>
<dbReference type="PANTHER" id="PTHR30004">
    <property type="entry name" value="4-HYDROXYTHREONINE-4-PHOSPHATE DEHYDROGENASE"/>
    <property type="match status" value="1"/>
</dbReference>
<comment type="cofactor">
    <cofactor evidence="8">
        <name>a divalent metal cation</name>
        <dbReference type="ChEBI" id="CHEBI:60240"/>
    </cofactor>
    <text evidence="8">Binds 1 divalent metal cation per subunit.</text>
</comment>
<dbReference type="EMBL" id="JBBLXS010000214">
    <property type="protein sequence ID" value="MEK0186426.1"/>
    <property type="molecule type" value="Genomic_DNA"/>
</dbReference>
<dbReference type="PANTHER" id="PTHR30004:SF6">
    <property type="entry name" value="D-THREONATE 4-PHOSPHATE DEHYDROGENASE"/>
    <property type="match status" value="1"/>
</dbReference>
<keyword evidence="5 8" id="KW-0560">Oxidoreductase</keyword>
<feature type="binding site" evidence="8">
    <location>
        <position position="296"/>
    </location>
    <ligand>
        <name>a divalent metal cation</name>
        <dbReference type="ChEBI" id="CHEBI:60240"/>
        <note>ligand shared between dimeric partners</note>
    </ligand>
</feature>
<dbReference type="Gene3D" id="3.40.718.10">
    <property type="entry name" value="Isopropylmalate Dehydrogenase"/>
    <property type="match status" value="1"/>
</dbReference>
<organism evidence="9 10">
    <name type="scientific">Microcoleus anatoxicus PTRS2</name>
    <dbReference type="NCBI Taxonomy" id="2705321"/>
    <lineage>
        <taxon>Bacteria</taxon>
        <taxon>Bacillati</taxon>
        <taxon>Cyanobacteriota</taxon>
        <taxon>Cyanophyceae</taxon>
        <taxon>Oscillatoriophycideae</taxon>
        <taxon>Oscillatoriales</taxon>
        <taxon>Microcoleaceae</taxon>
        <taxon>Microcoleus</taxon>
        <taxon>Microcoleus anatoxicus</taxon>
    </lineage>
</organism>
<sequence length="370" mass="40240">MLKFQCGKCCRFLEKNALSLDRGLKLALTLGDPAGIGPEVILKALAAPVEACGVWTIGSRTILQQTYDRLRSQDPSLALANPDTLNIIEIASDSKWGEIIPGVGNAASGAASFAYLESAIARTLTGEFSAIVTGPISKTCWQAANYNYPGQTELLAETARSKRFGMLFAAKSPHSNWMLITLLATTHISLRQVPDALTPELLSEKLELLIECLRADFGIETPRIAVSGLNPHSGENGKLGNEEQDWMIPWLETQRDRFEQVQLDGPIPPDTLWVKPGKAWYGLAAPTHDAYLAMYHDQGLIPVKLMAFDKAVNTTIGLPFVRTSPDHGTAFDIVGRGIADASSMKSALELGRELATRRAVAKWGDPRDTE</sequence>
<comment type="similarity">
    <text evidence="1">Belongs to the PdxA family. PdxA2 subfamily.</text>
</comment>
<feature type="binding site" evidence="8">
    <location>
        <position position="152"/>
    </location>
    <ligand>
        <name>substrate</name>
    </ligand>
</feature>
<comment type="caution">
    <text evidence="9">The sequence shown here is derived from an EMBL/GenBank/DDBJ whole genome shotgun (WGS) entry which is preliminary data.</text>
</comment>